<comment type="caution">
    <text evidence="2">The sequence shown here is derived from an EMBL/GenBank/DDBJ whole genome shotgun (WGS) entry which is preliminary data.</text>
</comment>
<name>A0A7Y9GLZ5_9MICO</name>
<keyword evidence="3" id="KW-1185">Reference proteome</keyword>
<dbReference type="InterPro" id="IPR029010">
    <property type="entry name" value="ThuA-like"/>
</dbReference>
<protein>
    <recommendedName>
        <fullName evidence="1">ThuA-like domain-containing protein</fullName>
    </recommendedName>
</protein>
<dbReference type="Proteomes" id="UP000576969">
    <property type="component" value="Unassembled WGS sequence"/>
</dbReference>
<feature type="domain" description="ThuA-like" evidence="1">
    <location>
        <begin position="24"/>
        <end position="221"/>
    </location>
</feature>
<evidence type="ECO:0000313" key="2">
    <source>
        <dbReference type="EMBL" id="NYE18934.1"/>
    </source>
</evidence>
<reference evidence="2 3" key="1">
    <citation type="submission" date="2020-07" db="EMBL/GenBank/DDBJ databases">
        <title>Sequencing the genomes of 1000 actinobacteria strains.</title>
        <authorList>
            <person name="Klenk H.-P."/>
        </authorList>
    </citation>
    <scope>NUCLEOTIDE SEQUENCE [LARGE SCALE GENOMIC DNA]</scope>
    <source>
        <strain evidence="2 3">DSM 24662</strain>
    </source>
</reference>
<dbReference type="SUPFAM" id="SSF52317">
    <property type="entry name" value="Class I glutamine amidotransferase-like"/>
    <property type="match status" value="1"/>
</dbReference>
<dbReference type="AlphaFoldDB" id="A0A7Y9GLZ5"/>
<evidence type="ECO:0000313" key="3">
    <source>
        <dbReference type="Proteomes" id="UP000576969"/>
    </source>
</evidence>
<dbReference type="PANTHER" id="PTHR40469:SF2">
    <property type="entry name" value="GALACTOSE-BINDING DOMAIN-LIKE SUPERFAMILY PROTEIN"/>
    <property type="match status" value="1"/>
</dbReference>
<evidence type="ECO:0000259" key="1">
    <source>
        <dbReference type="Pfam" id="PF06283"/>
    </source>
</evidence>
<organism evidence="2 3">
    <name type="scientific">Microbacterium immunditiarum</name>
    <dbReference type="NCBI Taxonomy" id="337480"/>
    <lineage>
        <taxon>Bacteria</taxon>
        <taxon>Bacillati</taxon>
        <taxon>Actinomycetota</taxon>
        <taxon>Actinomycetes</taxon>
        <taxon>Micrococcales</taxon>
        <taxon>Microbacteriaceae</taxon>
        <taxon>Microbacterium</taxon>
    </lineage>
</organism>
<proteinExistence type="predicted"/>
<sequence length="224" mass="23926">MAPSNSPDPTAVIASGGGRYSDPHHAFAVTSARIAETLTDDGWTVTVFGEPESALMALEGADLLIMNAGPGEGEGEIAPDAASGLTSALARGIGVLSIHSSLHTLGDVPLWREAIGGAWVEGMSWHPDISDADVRIVDRDHPVTAPAEDFTLFDERYTDLVIDDPGIRVLALHELDGVRHPLLWVREAGASRIAVSALGHTERSYESQEHRMLLARAALWAARR</sequence>
<gene>
    <name evidence="2" type="ORF">BJ991_000962</name>
</gene>
<dbReference type="InterPro" id="IPR029062">
    <property type="entry name" value="Class_I_gatase-like"/>
</dbReference>
<accession>A0A7Y9GLZ5</accession>
<dbReference type="Pfam" id="PF06283">
    <property type="entry name" value="ThuA"/>
    <property type="match status" value="1"/>
</dbReference>
<dbReference type="EMBL" id="JACCBV010000001">
    <property type="protein sequence ID" value="NYE18934.1"/>
    <property type="molecule type" value="Genomic_DNA"/>
</dbReference>
<dbReference type="Gene3D" id="3.40.50.880">
    <property type="match status" value="1"/>
</dbReference>
<dbReference type="RefSeq" id="WP_179487945.1">
    <property type="nucleotide sequence ID" value="NZ_JACCBV010000001.1"/>
</dbReference>
<dbReference type="PANTHER" id="PTHR40469">
    <property type="entry name" value="SECRETED GLYCOSYL HYDROLASE"/>
    <property type="match status" value="1"/>
</dbReference>